<evidence type="ECO:0000313" key="9">
    <source>
        <dbReference type="RefSeq" id="XP_011305196.1"/>
    </source>
</evidence>
<keyword evidence="4" id="KW-0732">Signal</keyword>
<reference evidence="7" key="1">
    <citation type="submission" date="2015-01" db="EMBL/GenBank/DDBJ databases">
        <title>Transcriptome Assembly of Fopius arisanus.</title>
        <authorList>
            <person name="Geib S."/>
        </authorList>
    </citation>
    <scope>NUCLEOTIDE SEQUENCE</scope>
</reference>
<dbReference type="InterPro" id="IPR012677">
    <property type="entry name" value="Nucleotide-bd_a/b_plait_sf"/>
</dbReference>
<evidence type="ECO:0000259" key="5">
    <source>
        <dbReference type="PROSITE" id="PS50102"/>
    </source>
</evidence>
<dbReference type="GO" id="GO:0031146">
    <property type="term" value="P:SCF-dependent proteasomal ubiquitin-dependent protein catabolic process"/>
    <property type="evidence" value="ECO:0007669"/>
    <property type="project" value="TreeGrafter"/>
</dbReference>
<dbReference type="Pfam" id="PF25372">
    <property type="entry name" value="DUF7885"/>
    <property type="match status" value="1"/>
</dbReference>
<dbReference type="GO" id="GO:0003723">
    <property type="term" value="F:RNA binding"/>
    <property type="evidence" value="ECO:0007669"/>
    <property type="project" value="UniProtKB-UniRule"/>
</dbReference>
<gene>
    <name evidence="7" type="primary">EEED8.10_1</name>
    <name evidence="9" type="synonym">LOC105267794</name>
    <name evidence="7" type="ORF">g.19160</name>
</gene>
<dbReference type="InterPro" id="IPR001810">
    <property type="entry name" value="F-box_dom"/>
</dbReference>
<dbReference type="InterPro" id="IPR035979">
    <property type="entry name" value="RBD_domain_sf"/>
</dbReference>
<feature type="domain" description="F-box" evidence="6">
    <location>
        <begin position="152"/>
        <end position="196"/>
    </location>
</feature>
<feature type="domain" description="RRM" evidence="5">
    <location>
        <begin position="43"/>
        <end position="120"/>
    </location>
</feature>
<evidence type="ECO:0000259" key="6">
    <source>
        <dbReference type="PROSITE" id="PS50181"/>
    </source>
</evidence>
<feature type="signal peptide" evidence="4">
    <location>
        <begin position="1"/>
        <end position="22"/>
    </location>
</feature>
<dbReference type="InterPro" id="IPR036047">
    <property type="entry name" value="F-box-like_dom_sf"/>
</dbReference>
<dbReference type="InterPro" id="IPR006553">
    <property type="entry name" value="Leu-rich_rpt_Cys-con_subtyp"/>
</dbReference>
<dbReference type="RefSeq" id="XP_011305196.1">
    <property type="nucleotide sequence ID" value="XM_011306894.1"/>
</dbReference>
<dbReference type="AlphaFoldDB" id="A0A0C9RLY4"/>
<dbReference type="SUPFAM" id="SSF81383">
    <property type="entry name" value="F-box domain"/>
    <property type="match status" value="1"/>
</dbReference>
<evidence type="ECO:0000313" key="8">
    <source>
        <dbReference type="Proteomes" id="UP000694866"/>
    </source>
</evidence>
<evidence type="ECO:0000256" key="1">
    <source>
        <dbReference type="ARBA" id="ARBA00022786"/>
    </source>
</evidence>
<sequence>MNNVAHCLLMEELMSLIHVASALYPMLHRGRISSTTEEGVPIRKLFIGNLAERTTNKDLQKLFSKFGKVDSCYIKRTQRRSSFAFVTFSGVDAAVKAREAAKKMEVHLHCRILRVSPADTWHQPDSLENQMRFLKNKEGHEDEVVEQLPQDDSPIQVLNDDCFIEIFLHLPIADRVRIERVCKRWQSLAQESWRSVKKLDLVKEHWGISPKARLQMLDTNTLRKVLMKCGQFLAHLDLSIVAYGLTSSTLTIVGKFCPNLEFLNIRGLELSPSGIASLMKNCQHMTKFVMKSLNGPCEKNLSQLFAMSTKLQSLEIQDESINGKCLGYLPTDTIEEISMSRCISLQSTHFDSAVVKFTALRKITLKSCICLLNSSLKAIGTIESLTHLELSGDYAMFSAVHMNHLVNLKNLEHLNLSHHICVTDDFLVNVSKNCKKLNYLDITGCMNVTDRAIVSLSALSKLETLVISGVTQVTDKPLATLHNLRVLKACKCPLVRDSGAIDLIRMAPNLVLLDLSRSSISDLTIQAAISITKRRTNNLMLKLIVGQTNVKKSQVLGVSPLLQIVNVDMS</sequence>
<accession>A0A0C9RLY4</accession>
<dbReference type="InterPro" id="IPR032675">
    <property type="entry name" value="LRR_dom_sf"/>
</dbReference>
<dbReference type="GeneID" id="105267794"/>
<dbReference type="InterPro" id="IPR000504">
    <property type="entry name" value="RRM_dom"/>
</dbReference>
<evidence type="ECO:0000256" key="2">
    <source>
        <dbReference type="ARBA" id="ARBA00022884"/>
    </source>
</evidence>
<evidence type="ECO:0000256" key="4">
    <source>
        <dbReference type="SAM" id="SignalP"/>
    </source>
</evidence>
<dbReference type="CDD" id="cd00590">
    <property type="entry name" value="RRM_SF"/>
    <property type="match status" value="1"/>
</dbReference>
<dbReference type="PROSITE" id="PS50102">
    <property type="entry name" value="RRM"/>
    <property type="match status" value="1"/>
</dbReference>
<dbReference type="SMART" id="SM00360">
    <property type="entry name" value="RRM"/>
    <property type="match status" value="1"/>
</dbReference>
<organism evidence="7">
    <name type="scientific">Fopius arisanus</name>
    <dbReference type="NCBI Taxonomy" id="64838"/>
    <lineage>
        <taxon>Eukaryota</taxon>
        <taxon>Metazoa</taxon>
        <taxon>Ecdysozoa</taxon>
        <taxon>Arthropoda</taxon>
        <taxon>Hexapoda</taxon>
        <taxon>Insecta</taxon>
        <taxon>Pterygota</taxon>
        <taxon>Neoptera</taxon>
        <taxon>Endopterygota</taxon>
        <taxon>Hymenoptera</taxon>
        <taxon>Apocrita</taxon>
        <taxon>Ichneumonoidea</taxon>
        <taxon>Braconidae</taxon>
        <taxon>Opiinae</taxon>
        <taxon>Fopius</taxon>
    </lineage>
</organism>
<dbReference type="SUPFAM" id="SSF54928">
    <property type="entry name" value="RNA-binding domain, RBD"/>
    <property type="match status" value="1"/>
</dbReference>
<accession>A0A9R1T9L2</accession>
<dbReference type="Proteomes" id="UP000694866">
    <property type="component" value="Unplaced"/>
</dbReference>
<dbReference type="PROSITE" id="PS50181">
    <property type="entry name" value="FBOX"/>
    <property type="match status" value="1"/>
</dbReference>
<keyword evidence="2 3" id="KW-0694">RNA-binding</keyword>
<dbReference type="SUPFAM" id="SSF52047">
    <property type="entry name" value="RNI-like"/>
    <property type="match status" value="1"/>
</dbReference>
<dbReference type="SMART" id="SM00367">
    <property type="entry name" value="LRR_CC"/>
    <property type="match status" value="6"/>
</dbReference>
<dbReference type="Gene3D" id="3.80.10.10">
    <property type="entry name" value="Ribonuclease Inhibitor"/>
    <property type="match status" value="2"/>
</dbReference>
<dbReference type="EMBL" id="GBYB01014377">
    <property type="protein sequence ID" value="JAG84144.1"/>
    <property type="molecule type" value="Transcribed_RNA"/>
</dbReference>
<dbReference type="Gene3D" id="3.30.70.330">
    <property type="match status" value="1"/>
</dbReference>
<dbReference type="InterPro" id="IPR057207">
    <property type="entry name" value="FBXL15_LRR"/>
</dbReference>
<proteinExistence type="predicted"/>
<dbReference type="OrthoDB" id="549243at2759"/>
<dbReference type="SMART" id="SM00256">
    <property type="entry name" value="FBOX"/>
    <property type="match status" value="1"/>
</dbReference>
<name>A0A0C9RLY4_9HYME</name>
<dbReference type="PANTHER" id="PTHR13318">
    <property type="entry name" value="PARTNER OF PAIRED, ISOFORM B-RELATED"/>
    <property type="match status" value="1"/>
</dbReference>
<dbReference type="KEGG" id="fas:105267794"/>
<protein>
    <submittedName>
        <fullName evidence="7">EEED8.10_1 protein</fullName>
    </submittedName>
    <submittedName>
        <fullName evidence="9">F-box/LRR-repeat protein 7-like</fullName>
    </submittedName>
</protein>
<evidence type="ECO:0000313" key="7">
    <source>
        <dbReference type="EMBL" id="JAG84144.1"/>
    </source>
</evidence>
<dbReference type="Pfam" id="PF00646">
    <property type="entry name" value="F-box"/>
    <property type="match status" value="1"/>
</dbReference>
<evidence type="ECO:0000256" key="3">
    <source>
        <dbReference type="PROSITE-ProRule" id="PRU00176"/>
    </source>
</evidence>
<feature type="chain" id="PRO_5044541760" evidence="4">
    <location>
        <begin position="23"/>
        <end position="570"/>
    </location>
</feature>
<keyword evidence="8" id="KW-1185">Reference proteome</keyword>
<keyword evidence="1" id="KW-0833">Ubl conjugation pathway</keyword>
<dbReference type="GO" id="GO:0019005">
    <property type="term" value="C:SCF ubiquitin ligase complex"/>
    <property type="evidence" value="ECO:0007669"/>
    <property type="project" value="TreeGrafter"/>
</dbReference>
<reference evidence="9" key="2">
    <citation type="submission" date="2025-04" db="UniProtKB">
        <authorList>
            <consortium name="RefSeq"/>
        </authorList>
    </citation>
    <scope>IDENTIFICATION</scope>
    <source>
        <strain evidence="9">USDA-PBARC FA_bdor</strain>
        <tissue evidence="9">Whole organism</tissue>
    </source>
</reference>
<dbReference type="Pfam" id="PF00076">
    <property type="entry name" value="RRM_1"/>
    <property type="match status" value="1"/>
</dbReference>